<dbReference type="PANTHER" id="PTHR42850">
    <property type="entry name" value="METALLOPHOSPHOESTERASE"/>
    <property type="match status" value="1"/>
</dbReference>
<dbReference type="InterPro" id="IPR004843">
    <property type="entry name" value="Calcineurin-like_PHP"/>
</dbReference>
<protein>
    <submittedName>
        <fullName evidence="2">Metallophosphoesterase family protein</fullName>
        <ecNumber evidence="2">3.1.-.-</ecNumber>
    </submittedName>
</protein>
<dbReference type="Pfam" id="PF00149">
    <property type="entry name" value="Metallophos"/>
    <property type="match status" value="1"/>
</dbReference>
<dbReference type="RefSeq" id="WP_377392596.1">
    <property type="nucleotide sequence ID" value="NZ_JBHUIX010000014.1"/>
</dbReference>
<keyword evidence="2" id="KW-0378">Hydrolase</keyword>
<name>A0ABW5ACH8_9RHOB</name>
<reference evidence="3" key="1">
    <citation type="journal article" date="2019" name="Int. J. Syst. Evol. Microbiol.">
        <title>The Global Catalogue of Microorganisms (GCM) 10K type strain sequencing project: providing services to taxonomists for standard genome sequencing and annotation.</title>
        <authorList>
            <consortium name="The Broad Institute Genomics Platform"/>
            <consortium name="The Broad Institute Genome Sequencing Center for Infectious Disease"/>
            <person name="Wu L."/>
            <person name="Ma J."/>
        </authorList>
    </citation>
    <scope>NUCLEOTIDE SEQUENCE [LARGE SCALE GENOMIC DNA]</scope>
    <source>
        <strain evidence="3">CCUG 55131</strain>
    </source>
</reference>
<dbReference type="CDD" id="cd00144">
    <property type="entry name" value="MPP_PPP_family"/>
    <property type="match status" value="1"/>
</dbReference>
<sequence length="252" mass="27723">MQTYAIGDIHGQYDLMMGAFELISADRARDGSAESPVVVLGDLCDRGPKSAQVIAHLHDAQKNGENIVVIKGNHDRMFSTFLDDPFARDPRLRAELSWLHPRLGGPKTLESYGLREPGNRPLDQVHAEALEAVPPEIRAWHAGLPLTYRRGEALFVHAGIAPGVPLEAQKEDDLLWIRSTFLTDTRDHGFLVVHGHTALDHATHYGNRLNLDSSAGYGGPVTAAVIEGRDAWLLTPQGRQKMVLQKVPETTP</sequence>
<dbReference type="EC" id="3.1.-.-" evidence="2"/>
<comment type="caution">
    <text evidence="2">The sequence shown here is derived from an EMBL/GenBank/DDBJ whole genome shotgun (WGS) entry which is preliminary data.</text>
</comment>
<feature type="domain" description="Calcineurin-like phosphoesterase" evidence="1">
    <location>
        <begin position="2"/>
        <end position="207"/>
    </location>
</feature>
<proteinExistence type="predicted"/>
<evidence type="ECO:0000259" key="1">
    <source>
        <dbReference type="Pfam" id="PF00149"/>
    </source>
</evidence>
<dbReference type="Proteomes" id="UP001597413">
    <property type="component" value="Unassembled WGS sequence"/>
</dbReference>
<dbReference type="Gene3D" id="3.60.21.10">
    <property type="match status" value="1"/>
</dbReference>
<dbReference type="PANTHER" id="PTHR42850:SF4">
    <property type="entry name" value="ZINC-DEPENDENT ENDOPOLYPHOSPHATASE"/>
    <property type="match status" value="1"/>
</dbReference>
<dbReference type="EMBL" id="JBHUIX010000014">
    <property type="protein sequence ID" value="MFD2175551.1"/>
    <property type="molecule type" value="Genomic_DNA"/>
</dbReference>
<dbReference type="InterPro" id="IPR050126">
    <property type="entry name" value="Ap4A_hydrolase"/>
</dbReference>
<evidence type="ECO:0000313" key="3">
    <source>
        <dbReference type="Proteomes" id="UP001597413"/>
    </source>
</evidence>
<dbReference type="SUPFAM" id="SSF56300">
    <property type="entry name" value="Metallo-dependent phosphatases"/>
    <property type="match status" value="1"/>
</dbReference>
<evidence type="ECO:0000313" key="2">
    <source>
        <dbReference type="EMBL" id="MFD2175551.1"/>
    </source>
</evidence>
<keyword evidence="3" id="KW-1185">Reference proteome</keyword>
<gene>
    <name evidence="2" type="ORF">ACFSM0_15770</name>
</gene>
<organism evidence="2 3">
    <name type="scientific">Rhodobacter lacus</name>
    <dbReference type="NCBI Taxonomy" id="1641972"/>
    <lineage>
        <taxon>Bacteria</taxon>
        <taxon>Pseudomonadati</taxon>
        <taxon>Pseudomonadota</taxon>
        <taxon>Alphaproteobacteria</taxon>
        <taxon>Rhodobacterales</taxon>
        <taxon>Rhodobacter group</taxon>
        <taxon>Rhodobacter</taxon>
    </lineage>
</organism>
<dbReference type="GO" id="GO:0016787">
    <property type="term" value="F:hydrolase activity"/>
    <property type="evidence" value="ECO:0007669"/>
    <property type="project" value="UniProtKB-KW"/>
</dbReference>
<accession>A0ABW5ACH8</accession>
<dbReference type="InterPro" id="IPR029052">
    <property type="entry name" value="Metallo-depent_PP-like"/>
</dbReference>